<dbReference type="InterPro" id="IPR057135">
    <property type="entry name" value="At4g27190-like_LRR"/>
</dbReference>
<comment type="similarity">
    <text evidence="1">Belongs to the disease resistance NB-LRR family.</text>
</comment>
<name>A0A1R3L4U1_9ROSI</name>
<keyword evidence="6" id="KW-0067">ATP-binding</keyword>
<evidence type="ECO:0000256" key="1">
    <source>
        <dbReference type="ARBA" id="ARBA00008894"/>
    </source>
</evidence>
<dbReference type="Gene3D" id="1.10.8.430">
    <property type="entry name" value="Helical domain of apoptotic protease-activating factors"/>
    <property type="match status" value="1"/>
</dbReference>
<sequence>MTHDQHHNNDNIAFHFLEHPAADHPGISLLPSKEFLPFESAELAEGQITVALKDDGVNIIGVWGMGGEGKTTLVKEVGRKAKKSKLFGEVVIATVSQNPNIGKLQKGIAESLNLTLINTTDVGRREELCAALEEKQSILIILDDLWRELDLMKIGIPSDELQYKGCKILLTTRFQQVCSDMGSEKVVWLNVLGKDEAWQLFKICAALDDDHTPCEILKVADEIVEECKGLPIALSTLGKALKGAGLHRWREATRSLKSSKWPVFQSVSEDAKNAYKCLKVSYDFLMHEETKKCFLLCCLYPEDHSIPIEELVRHAWGLELFEGKKSIQEARDAVYTAVDDLKACSLLLDDEQAHVKMHDMSWEQGEWPRNENFEHCTAISLMDCYMERTPQELEYPKLQFLSYSGAWDEEKTMMFSSSSFEGMKSLKVLNLVKMKKSLSQNAPQILTNLRCLYLESCELNTYNISSLGNLKKLEILSFYESDIEVLPDEVGEVKSLRLLDLSCCERLKRIPPNVIQRLFQLEELYLGDCKFNFDEWQIEGTDAEGRNASLLELNELPHLTILVLEVSDFEHFPKDFVFPKLHNYSIAIGNNTGELYPSRRCLKLYKTASLHVFQNLFEVEWLELNSIVNCQHHVPSLGLNSLSILKAHNCEDMEYLVDPRNQHVPVTLSNLSVLNIGYMNCFKGLCNGPPPNGFLKKLETLEISSCGKLKSLFPASVSRNLLQLKSLKVAACGMLEQIFEEIGGANDQVLQKLETLDISECGSLKYIFPASVTKNLLQLKNVNIAVCGMLEQICECEGIGGATANDQALQELETLVISGCDSLKSLFPVWITKNLLQFKNIKIATCDMLEQIFEVAVDSNGGVLPKLETLDISGCDKLKYLHTRMEVAVANGEGSSATHIQPMYVLPNLRSLKISDCPKLRPFNTASFQMEV</sequence>
<feature type="domain" description="Disease resistance protein At4g27190-like leucine-rich repeats" evidence="8">
    <location>
        <begin position="804"/>
        <end position="923"/>
    </location>
</feature>
<dbReference type="InterPro" id="IPR036388">
    <property type="entry name" value="WH-like_DNA-bd_sf"/>
</dbReference>
<keyword evidence="4" id="KW-0547">Nucleotide-binding</keyword>
<comment type="caution">
    <text evidence="9">The sequence shown here is derived from an EMBL/GenBank/DDBJ whole genome shotgun (WGS) entry which is preliminary data.</text>
</comment>
<dbReference type="GO" id="GO:0006952">
    <property type="term" value="P:defense response"/>
    <property type="evidence" value="ECO:0007669"/>
    <property type="project" value="UniProtKB-KW"/>
</dbReference>
<dbReference type="Proteomes" id="UP000187203">
    <property type="component" value="Unassembled WGS sequence"/>
</dbReference>
<proteinExistence type="inferred from homology"/>
<evidence type="ECO:0000259" key="7">
    <source>
        <dbReference type="Pfam" id="PF00931"/>
    </source>
</evidence>
<dbReference type="SMR" id="A0A1R3L4U1"/>
<dbReference type="EMBL" id="AWUE01000095">
    <property type="protein sequence ID" value="OMP14361.1"/>
    <property type="molecule type" value="Genomic_DNA"/>
</dbReference>
<feature type="domain" description="Disease resistance protein At4g27190-like leucine-rich repeats" evidence="8">
    <location>
        <begin position="612"/>
        <end position="733"/>
    </location>
</feature>
<reference evidence="10" key="1">
    <citation type="submission" date="2013-09" db="EMBL/GenBank/DDBJ databases">
        <title>Corchorus olitorius genome sequencing.</title>
        <authorList>
            <person name="Alam M."/>
            <person name="Haque M.S."/>
            <person name="Islam M.S."/>
            <person name="Emdad E.M."/>
            <person name="Islam M.M."/>
            <person name="Ahmed B."/>
            <person name="Halim A."/>
            <person name="Hossen Q.M.M."/>
            <person name="Hossain M.Z."/>
            <person name="Ahmed R."/>
            <person name="Khan M.M."/>
            <person name="Islam R."/>
            <person name="Rashid M.M."/>
            <person name="Khan S.A."/>
            <person name="Rahman M.S."/>
            <person name="Alam M."/>
            <person name="Yahiya A.S."/>
            <person name="Khan M.S."/>
            <person name="Azam M.S."/>
            <person name="Haque T."/>
            <person name="Lashkar M.Z.H."/>
            <person name="Akhand A.I."/>
            <person name="Morshed G."/>
            <person name="Roy S."/>
            <person name="Uddin K.S."/>
            <person name="Rabeya T."/>
            <person name="Hossain A.S."/>
            <person name="Chowdhury A."/>
            <person name="Snigdha A.R."/>
            <person name="Mortoza M.S."/>
            <person name="Matin S.A."/>
            <person name="Hoque S.M.E."/>
            <person name="Islam M.K."/>
            <person name="Roy D.K."/>
            <person name="Haider R."/>
            <person name="Moosa M.M."/>
            <person name="Elias S.M."/>
            <person name="Hasan A.M."/>
            <person name="Jahan S."/>
            <person name="Shafiuddin M."/>
            <person name="Mahmood N."/>
            <person name="Shommy N.S."/>
        </authorList>
    </citation>
    <scope>NUCLEOTIDE SEQUENCE [LARGE SCALE GENOMIC DNA]</scope>
    <source>
        <strain evidence="10">cv. O-4</strain>
    </source>
</reference>
<dbReference type="AlphaFoldDB" id="A0A1R3L4U1"/>
<dbReference type="STRING" id="93759.A0A1R3L4U1"/>
<dbReference type="InterPro" id="IPR042197">
    <property type="entry name" value="Apaf_helical"/>
</dbReference>
<dbReference type="Gene3D" id="3.80.10.10">
    <property type="entry name" value="Ribonuclease Inhibitor"/>
    <property type="match status" value="1"/>
</dbReference>
<dbReference type="Pfam" id="PF00931">
    <property type="entry name" value="NB-ARC"/>
    <property type="match status" value="1"/>
</dbReference>
<dbReference type="OrthoDB" id="3794806at2759"/>
<evidence type="ECO:0000259" key="8">
    <source>
        <dbReference type="Pfam" id="PF23247"/>
    </source>
</evidence>
<keyword evidence="3" id="KW-0677">Repeat</keyword>
<feature type="domain" description="Disease resistance protein At4g27190-like leucine-rich repeats" evidence="8">
    <location>
        <begin position="750"/>
        <end position="788"/>
    </location>
</feature>
<accession>A0A1R3L4U1</accession>
<evidence type="ECO:0000256" key="6">
    <source>
        <dbReference type="ARBA" id="ARBA00022840"/>
    </source>
</evidence>
<dbReference type="GO" id="GO:0005524">
    <property type="term" value="F:ATP binding"/>
    <property type="evidence" value="ECO:0007669"/>
    <property type="project" value="UniProtKB-KW"/>
</dbReference>
<dbReference type="SUPFAM" id="SSF52058">
    <property type="entry name" value="L domain-like"/>
    <property type="match status" value="1"/>
</dbReference>
<dbReference type="GO" id="GO:0043531">
    <property type="term" value="F:ADP binding"/>
    <property type="evidence" value="ECO:0007669"/>
    <property type="project" value="InterPro"/>
</dbReference>
<dbReference type="InterPro" id="IPR032675">
    <property type="entry name" value="LRR_dom_sf"/>
</dbReference>
<dbReference type="PANTHER" id="PTHR33463">
    <property type="entry name" value="NB-ARC DOMAIN-CONTAINING PROTEIN-RELATED"/>
    <property type="match status" value="1"/>
</dbReference>
<keyword evidence="10" id="KW-1185">Reference proteome</keyword>
<evidence type="ECO:0000313" key="9">
    <source>
        <dbReference type="EMBL" id="OMP14361.1"/>
    </source>
</evidence>
<dbReference type="FunFam" id="3.40.50.300:FF:001091">
    <property type="entry name" value="Probable disease resistance protein At1g61300"/>
    <property type="match status" value="1"/>
</dbReference>
<dbReference type="Gene3D" id="3.40.50.300">
    <property type="entry name" value="P-loop containing nucleotide triphosphate hydrolases"/>
    <property type="match status" value="1"/>
</dbReference>
<evidence type="ECO:0000256" key="2">
    <source>
        <dbReference type="ARBA" id="ARBA00022614"/>
    </source>
</evidence>
<protein>
    <submittedName>
        <fullName evidence="9">Disease resistance protein</fullName>
    </submittedName>
</protein>
<gene>
    <name evidence="9" type="ORF">COLO4_00014</name>
</gene>
<evidence type="ECO:0000313" key="10">
    <source>
        <dbReference type="Proteomes" id="UP000187203"/>
    </source>
</evidence>
<keyword evidence="5" id="KW-0611">Plant defense</keyword>
<dbReference type="Gene3D" id="1.10.10.10">
    <property type="entry name" value="Winged helix-like DNA-binding domain superfamily/Winged helix DNA-binding domain"/>
    <property type="match status" value="1"/>
</dbReference>
<dbReference type="PANTHER" id="PTHR33463:SF203">
    <property type="entry name" value="AAA+ ATPASE DOMAIN-CONTAINING PROTEIN"/>
    <property type="match status" value="1"/>
</dbReference>
<evidence type="ECO:0000256" key="3">
    <source>
        <dbReference type="ARBA" id="ARBA00022737"/>
    </source>
</evidence>
<dbReference type="InterPro" id="IPR027417">
    <property type="entry name" value="P-loop_NTPase"/>
</dbReference>
<dbReference type="PRINTS" id="PR00364">
    <property type="entry name" value="DISEASERSIST"/>
</dbReference>
<keyword evidence="2" id="KW-0433">Leucine-rich repeat</keyword>
<dbReference type="InterPro" id="IPR002182">
    <property type="entry name" value="NB-ARC"/>
</dbReference>
<evidence type="ECO:0000256" key="4">
    <source>
        <dbReference type="ARBA" id="ARBA00022741"/>
    </source>
</evidence>
<dbReference type="InterPro" id="IPR050905">
    <property type="entry name" value="Plant_NBS-LRR"/>
</dbReference>
<feature type="domain" description="NB-ARC" evidence="7">
    <location>
        <begin position="52"/>
        <end position="203"/>
    </location>
</feature>
<dbReference type="Pfam" id="PF23247">
    <property type="entry name" value="LRR_RPS2"/>
    <property type="match status" value="3"/>
</dbReference>
<evidence type="ECO:0000256" key="5">
    <source>
        <dbReference type="ARBA" id="ARBA00022821"/>
    </source>
</evidence>
<organism evidence="9 10">
    <name type="scientific">Corchorus olitorius</name>
    <dbReference type="NCBI Taxonomy" id="93759"/>
    <lineage>
        <taxon>Eukaryota</taxon>
        <taxon>Viridiplantae</taxon>
        <taxon>Streptophyta</taxon>
        <taxon>Embryophyta</taxon>
        <taxon>Tracheophyta</taxon>
        <taxon>Spermatophyta</taxon>
        <taxon>Magnoliopsida</taxon>
        <taxon>eudicotyledons</taxon>
        <taxon>Gunneridae</taxon>
        <taxon>Pentapetalae</taxon>
        <taxon>rosids</taxon>
        <taxon>malvids</taxon>
        <taxon>Malvales</taxon>
        <taxon>Malvaceae</taxon>
        <taxon>Grewioideae</taxon>
        <taxon>Apeibeae</taxon>
        <taxon>Corchorus</taxon>
    </lineage>
</organism>
<dbReference type="SUPFAM" id="SSF52540">
    <property type="entry name" value="P-loop containing nucleoside triphosphate hydrolases"/>
    <property type="match status" value="1"/>
</dbReference>